<comment type="caution">
    <text evidence="2">The sequence shown here is derived from an EMBL/GenBank/DDBJ whole genome shotgun (WGS) entry which is preliminary data.</text>
</comment>
<evidence type="ECO:0000313" key="2">
    <source>
        <dbReference type="EMBL" id="CCA76647.1"/>
    </source>
</evidence>
<feature type="compositionally biased region" description="Low complexity" evidence="1">
    <location>
        <begin position="12"/>
        <end position="21"/>
    </location>
</feature>
<dbReference type="EMBL" id="CAFZ01000888">
    <property type="protein sequence ID" value="CCA76647.1"/>
    <property type="molecule type" value="Genomic_DNA"/>
</dbReference>
<name>G4TZA4_SERID</name>
<evidence type="ECO:0000256" key="1">
    <source>
        <dbReference type="SAM" id="MobiDB-lite"/>
    </source>
</evidence>
<dbReference type="HOGENOM" id="CLU_2352329_0_0_1"/>
<organism evidence="2 3">
    <name type="scientific">Serendipita indica (strain DSM 11827)</name>
    <name type="common">Root endophyte fungus</name>
    <name type="synonym">Piriformospora indica</name>
    <dbReference type="NCBI Taxonomy" id="1109443"/>
    <lineage>
        <taxon>Eukaryota</taxon>
        <taxon>Fungi</taxon>
        <taxon>Dikarya</taxon>
        <taxon>Basidiomycota</taxon>
        <taxon>Agaricomycotina</taxon>
        <taxon>Agaricomycetes</taxon>
        <taxon>Sebacinales</taxon>
        <taxon>Serendipitaceae</taxon>
        <taxon>Serendipita</taxon>
    </lineage>
</organism>
<feature type="compositionally biased region" description="Basic and acidic residues" evidence="1">
    <location>
        <begin position="88"/>
        <end position="97"/>
    </location>
</feature>
<feature type="non-terminal residue" evidence="2">
    <location>
        <position position="1"/>
    </location>
</feature>
<proteinExistence type="predicted"/>
<sequence length="97" mass="10762">VLSLTQKGAVLTTTVRKTTPTPSAQGTKGDPKPVVQRVPMPPEEPVSFKPKENMAPWESLRFPRIIYEPPPPPANPRQPTKRQKKGQKKDNIEASDP</sequence>
<reference evidence="2 3" key="1">
    <citation type="journal article" date="2011" name="PLoS Pathog.">
        <title>Endophytic Life Strategies Decoded by Genome and Transcriptome Analyses of the Mutualistic Root Symbiont Piriformospora indica.</title>
        <authorList>
            <person name="Zuccaro A."/>
            <person name="Lahrmann U."/>
            <person name="Guldener U."/>
            <person name="Langen G."/>
            <person name="Pfiffi S."/>
            <person name="Biedenkopf D."/>
            <person name="Wong P."/>
            <person name="Samans B."/>
            <person name="Grimm C."/>
            <person name="Basiewicz M."/>
            <person name="Murat C."/>
            <person name="Martin F."/>
            <person name="Kogel K.H."/>
        </authorList>
    </citation>
    <scope>NUCLEOTIDE SEQUENCE [LARGE SCALE GENOMIC DNA]</scope>
    <source>
        <strain evidence="2 3">DSM 11827</strain>
    </source>
</reference>
<feature type="region of interest" description="Disordered" evidence="1">
    <location>
        <begin position="1"/>
        <end position="97"/>
    </location>
</feature>
<gene>
    <name evidence="2" type="ORF">PIIN_10638</name>
</gene>
<dbReference type="Proteomes" id="UP000007148">
    <property type="component" value="Unassembled WGS sequence"/>
</dbReference>
<dbReference type="InParanoid" id="G4TZA4"/>
<evidence type="ECO:0000313" key="3">
    <source>
        <dbReference type="Proteomes" id="UP000007148"/>
    </source>
</evidence>
<dbReference type="AlphaFoldDB" id="G4TZA4"/>
<keyword evidence="3" id="KW-1185">Reference proteome</keyword>
<accession>G4TZA4</accession>
<protein>
    <submittedName>
        <fullName evidence="2">Uncharacterized protein</fullName>
    </submittedName>
</protein>